<reference evidence="2" key="1">
    <citation type="submission" date="2012-01" db="EMBL/GenBank/DDBJ databases">
        <title>Complete sequence of chromosome of Thermobacillus composti KWC4.</title>
        <authorList>
            <person name="Lucas S."/>
            <person name="Han J."/>
            <person name="Lapidus A."/>
            <person name="Cheng J.-F."/>
            <person name="Goodwin L."/>
            <person name="Pitluck S."/>
            <person name="Peters L."/>
            <person name="Ovchinnikova G."/>
            <person name="Teshima H."/>
            <person name="Detter J.C."/>
            <person name="Han C."/>
            <person name="Tapia R."/>
            <person name="Land M."/>
            <person name="Hauser L."/>
            <person name="Kyrpides N."/>
            <person name="Ivanova N."/>
            <person name="Pagani I."/>
            <person name="Anderson I."/>
            <person name="Woyke T."/>
        </authorList>
    </citation>
    <scope>NUCLEOTIDE SEQUENCE [LARGE SCALE GENOMIC DNA]</scope>
    <source>
        <strain evidence="2">DSM 18247 / JCM 13945 / KWC4</strain>
    </source>
</reference>
<name>L0EBD8_THECK</name>
<proteinExistence type="predicted"/>
<dbReference type="HOGENOM" id="CLU_3318388_0_0_9"/>
<dbReference type="STRING" id="717605.Theco_0802"/>
<dbReference type="Proteomes" id="UP000010795">
    <property type="component" value="Chromosome"/>
</dbReference>
<gene>
    <name evidence="1" type="ordered locus">Theco_0802</name>
</gene>
<evidence type="ECO:0000313" key="1">
    <source>
        <dbReference type="EMBL" id="AGA57001.1"/>
    </source>
</evidence>
<evidence type="ECO:0000313" key="2">
    <source>
        <dbReference type="Proteomes" id="UP000010795"/>
    </source>
</evidence>
<dbReference type="EMBL" id="CP003255">
    <property type="protein sequence ID" value="AGA57001.1"/>
    <property type="molecule type" value="Genomic_DNA"/>
</dbReference>
<protein>
    <submittedName>
        <fullName evidence="1">Uncharacterized protein</fullName>
    </submittedName>
</protein>
<accession>L0EBD8</accession>
<organism evidence="1 2">
    <name type="scientific">Thermobacillus composti (strain DSM 18247 / JCM 13945 / KWC4)</name>
    <dbReference type="NCBI Taxonomy" id="717605"/>
    <lineage>
        <taxon>Bacteria</taxon>
        <taxon>Bacillati</taxon>
        <taxon>Bacillota</taxon>
        <taxon>Bacilli</taxon>
        <taxon>Bacillales</taxon>
        <taxon>Paenibacillaceae</taxon>
        <taxon>Thermobacillus</taxon>
    </lineage>
</organism>
<dbReference type="KEGG" id="tco:Theco_0802"/>
<keyword evidence="2" id="KW-1185">Reference proteome</keyword>
<sequence length="39" mass="4258">MPKVPTHRKIPDGTIDAIASGRMRTAVGLPEPRDRRTGC</sequence>
<dbReference type="AlphaFoldDB" id="L0EBD8"/>